<accession>A0ABW5XK76</accession>
<reference evidence="3" key="1">
    <citation type="journal article" date="2019" name="Int. J. Syst. Evol. Microbiol.">
        <title>The Global Catalogue of Microorganisms (GCM) 10K type strain sequencing project: providing services to taxonomists for standard genome sequencing and annotation.</title>
        <authorList>
            <consortium name="The Broad Institute Genomics Platform"/>
            <consortium name="The Broad Institute Genome Sequencing Center for Infectious Disease"/>
            <person name="Wu L."/>
            <person name="Ma J."/>
        </authorList>
    </citation>
    <scope>NUCLEOTIDE SEQUENCE [LARGE SCALE GENOMIC DNA]</scope>
    <source>
        <strain evidence="3">KCTC 33576</strain>
    </source>
</reference>
<feature type="region of interest" description="Disordered" evidence="1">
    <location>
        <begin position="1"/>
        <end position="82"/>
    </location>
</feature>
<evidence type="ECO:0008006" key="4">
    <source>
        <dbReference type="Google" id="ProtNLM"/>
    </source>
</evidence>
<feature type="compositionally biased region" description="Basic and acidic residues" evidence="1">
    <location>
        <begin position="36"/>
        <end position="48"/>
    </location>
</feature>
<protein>
    <recommendedName>
        <fullName evidence="4">Transcriptional regulator</fullName>
    </recommendedName>
</protein>
<name>A0ABW5XK76_9MICO</name>
<comment type="caution">
    <text evidence="2">The sequence shown here is derived from an EMBL/GenBank/DDBJ whole genome shotgun (WGS) entry which is preliminary data.</text>
</comment>
<dbReference type="EMBL" id="JBHUOP010000008">
    <property type="protein sequence ID" value="MFD2841705.1"/>
    <property type="molecule type" value="Genomic_DNA"/>
</dbReference>
<keyword evidence="3" id="KW-1185">Reference proteome</keyword>
<evidence type="ECO:0000313" key="3">
    <source>
        <dbReference type="Proteomes" id="UP001597391"/>
    </source>
</evidence>
<feature type="compositionally biased region" description="Polar residues" evidence="1">
    <location>
        <begin position="50"/>
        <end position="59"/>
    </location>
</feature>
<evidence type="ECO:0000313" key="2">
    <source>
        <dbReference type="EMBL" id="MFD2841705.1"/>
    </source>
</evidence>
<dbReference type="RefSeq" id="WP_377467995.1">
    <property type="nucleotide sequence ID" value="NZ_JBHUOP010000008.1"/>
</dbReference>
<proteinExistence type="predicted"/>
<evidence type="ECO:0000256" key="1">
    <source>
        <dbReference type="SAM" id="MobiDB-lite"/>
    </source>
</evidence>
<organism evidence="2 3">
    <name type="scientific">Populibacterium corticicola</name>
    <dbReference type="NCBI Taxonomy" id="1812826"/>
    <lineage>
        <taxon>Bacteria</taxon>
        <taxon>Bacillati</taxon>
        <taxon>Actinomycetota</taxon>
        <taxon>Actinomycetes</taxon>
        <taxon>Micrococcales</taxon>
        <taxon>Jonesiaceae</taxon>
        <taxon>Populibacterium</taxon>
    </lineage>
</organism>
<sequence length="82" mass="8781">MSESSDGAPHRKKRRRVVRPGGEKVTESEAVASFRLSEDSPDGGRDTGTDGVSSAQRSSPAPPLTGNDARLLEDVPPHWGKR</sequence>
<gene>
    <name evidence="2" type="ORF">ACFSYH_14155</name>
</gene>
<dbReference type="Proteomes" id="UP001597391">
    <property type="component" value="Unassembled WGS sequence"/>
</dbReference>